<name>A0A136Q8H8_9FIRM</name>
<sequence>MYSKNLDLKTEAKAAGVYLWQIADKLGMRDNEFSRKLRKELSAEKKAEIRAIIKELSEVK</sequence>
<protein>
    <recommendedName>
        <fullName evidence="3">Toxin-antitoxin system, antitoxin component, Xre domain protein</fullName>
    </recommendedName>
</protein>
<evidence type="ECO:0008006" key="3">
    <source>
        <dbReference type="Google" id="ProtNLM"/>
    </source>
</evidence>
<comment type="caution">
    <text evidence="1">The sequence shown here is derived from an EMBL/GenBank/DDBJ whole genome shotgun (WGS) entry which is preliminary data.</text>
</comment>
<dbReference type="EMBL" id="LSZW01000013">
    <property type="protein sequence ID" value="KXK66980.1"/>
    <property type="molecule type" value="Genomic_DNA"/>
</dbReference>
<accession>A0A136Q8H8</accession>
<dbReference type="KEGG" id="cmiu:B1H56_13080"/>
<keyword evidence="2" id="KW-1185">Reference proteome</keyword>
<dbReference type="AlphaFoldDB" id="A0A136Q8H8"/>
<dbReference type="RefSeq" id="WP_066523701.1">
    <property type="nucleotide sequence ID" value="NZ_CABMOF010000028.1"/>
</dbReference>
<organism evidence="1 2">
    <name type="scientific">Christensenella minuta</name>
    <dbReference type="NCBI Taxonomy" id="626937"/>
    <lineage>
        <taxon>Bacteria</taxon>
        <taxon>Bacillati</taxon>
        <taxon>Bacillota</taxon>
        <taxon>Clostridia</taxon>
        <taxon>Christensenellales</taxon>
        <taxon>Christensenellaceae</taxon>
        <taxon>Christensenella</taxon>
    </lineage>
</organism>
<proteinExistence type="predicted"/>
<evidence type="ECO:0000313" key="2">
    <source>
        <dbReference type="Proteomes" id="UP000070366"/>
    </source>
</evidence>
<dbReference type="Proteomes" id="UP000070366">
    <property type="component" value="Unassembled WGS sequence"/>
</dbReference>
<dbReference type="OrthoDB" id="9816042at2"/>
<gene>
    <name evidence="1" type="ORF">HMPREF3293_00156</name>
</gene>
<evidence type="ECO:0000313" key="1">
    <source>
        <dbReference type="EMBL" id="KXK66980.1"/>
    </source>
</evidence>
<dbReference type="STRING" id="626937.HMPREF3293_00156"/>
<reference evidence="1 2" key="1">
    <citation type="submission" date="2016-02" db="EMBL/GenBank/DDBJ databases">
        <authorList>
            <person name="Wen L."/>
            <person name="He K."/>
            <person name="Yang H."/>
        </authorList>
    </citation>
    <scope>NUCLEOTIDE SEQUENCE [LARGE SCALE GENOMIC DNA]</scope>
    <source>
        <strain evidence="1 2">DSM 22607</strain>
    </source>
</reference>